<gene>
    <name evidence="9" type="ORF">ERL59_19820</name>
</gene>
<evidence type="ECO:0000256" key="4">
    <source>
        <dbReference type="ARBA" id="ARBA00022692"/>
    </source>
</evidence>
<sequence>MDDLLKVLVTFILIITVYAPIATFIHELGHAFVALFNTNKEINIKLGKGTRSLNMTLGRIKVMIYPFSGWSGITYVEHFKNLNYKIIFYLSGPIFSIVLSLTCYKLLDMTSNMYILNYSLKQIMVCSLLQFLLTIIPMRYNNFTGGGYATKSDGLRIMELYLDKKRKH</sequence>
<dbReference type="Pfam" id="PF02163">
    <property type="entry name" value="Peptidase_M50"/>
    <property type="match status" value="1"/>
</dbReference>
<feature type="transmembrane region" description="Helical" evidence="7">
    <location>
        <begin position="119"/>
        <end position="138"/>
    </location>
</feature>
<name>A0A6N9Q8D9_9BACL</name>
<dbReference type="Proteomes" id="UP000448943">
    <property type="component" value="Unassembled WGS sequence"/>
</dbReference>
<evidence type="ECO:0000313" key="10">
    <source>
        <dbReference type="Proteomes" id="UP000448943"/>
    </source>
</evidence>
<comment type="subcellular location">
    <subcellularLocation>
        <location evidence="2">Membrane</location>
        <topology evidence="2">Multi-pass membrane protein</topology>
    </subcellularLocation>
</comment>
<evidence type="ECO:0000256" key="5">
    <source>
        <dbReference type="ARBA" id="ARBA00022989"/>
    </source>
</evidence>
<feature type="domain" description="Peptidase M50" evidence="8">
    <location>
        <begin position="22"/>
        <end position="118"/>
    </location>
</feature>
<evidence type="ECO:0000256" key="2">
    <source>
        <dbReference type="ARBA" id="ARBA00004141"/>
    </source>
</evidence>
<dbReference type="EMBL" id="SIJB01000065">
    <property type="protein sequence ID" value="NBI31185.1"/>
    <property type="molecule type" value="Genomic_DNA"/>
</dbReference>
<organism evidence="9 10">
    <name type="scientific">Chengkuizengella marina</name>
    <dbReference type="NCBI Taxonomy" id="2507566"/>
    <lineage>
        <taxon>Bacteria</taxon>
        <taxon>Bacillati</taxon>
        <taxon>Bacillota</taxon>
        <taxon>Bacilli</taxon>
        <taxon>Bacillales</taxon>
        <taxon>Paenibacillaceae</taxon>
        <taxon>Chengkuizengella</taxon>
    </lineage>
</organism>
<proteinExistence type="inferred from homology"/>
<dbReference type="InterPro" id="IPR008915">
    <property type="entry name" value="Peptidase_M50"/>
</dbReference>
<comment type="caution">
    <text evidence="9">The sequence shown here is derived from an EMBL/GenBank/DDBJ whole genome shotgun (WGS) entry which is preliminary data.</text>
</comment>
<evidence type="ECO:0000256" key="6">
    <source>
        <dbReference type="ARBA" id="ARBA00023136"/>
    </source>
</evidence>
<comment type="similarity">
    <text evidence="3">Belongs to the peptidase M50B family.</text>
</comment>
<feature type="transmembrane region" description="Helical" evidence="7">
    <location>
        <begin position="7"/>
        <end position="26"/>
    </location>
</feature>
<keyword evidence="10" id="KW-1185">Reference proteome</keyword>
<accession>A0A6N9Q8D9</accession>
<feature type="transmembrane region" description="Helical" evidence="7">
    <location>
        <begin position="86"/>
        <end position="107"/>
    </location>
</feature>
<reference evidence="9 10" key="1">
    <citation type="submission" date="2019-01" db="EMBL/GenBank/DDBJ databases">
        <title>Chengkuizengella sp. nov., isolated from deep-sea sediment of East Pacific Ocean.</title>
        <authorList>
            <person name="Yang J."/>
            <person name="Lai Q."/>
            <person name="Shao Z."/>
        </authorList>
    </citation>
    <scope>NUCLEOTIDE SEQUENCE [LARGE SCALE GENOMIC DNA]</scope>
    <source>
        <strain evidence="9 10">YPA3-1-1</strain>
    </source>
</reference>
<evidence type="ECO:0000313" key="9">
    <source>
        <dbReference type="EMBL" id="NBI31185.1"/>
    </source>
</evidence>
<comment type="cofactor">
    <cofactor evidence="1">
        <name>Zn(2+)</name>
        <dbReference type="ChEBI" id="CHEBI:29105"/>
    </cofactor>
</comment>
<evidence type="ECO:0000256" key="1">
    <source>
        <dbReference type="ARBA" id="ARBA00001947"/>
    </source>
</evidence>
<dbReference type="GO" id="GO:0006508">
    <property type="term" value="P:proteolysis"/>
    <property type="evidence" value="ECO:0007669"/>
    <property type="project" value="InterPro"/>
</dbReference>
<protein>
    <recommendedName>
        <fullName evidence="8">Peptidase M50 domain-containing protein</fullName>
    </recommendedName>
</protein>
<evidence type="ECO:0000259" key="8">
    <source>
        <dbReference type="Pfam" id="PF02163"/>
    </source>
</evidence>
<keyword evidence="5 7" id="KW-1133">Transmembrane helix</keyword>
<evidence type="ECO:0000256" key="3">
    <source>
        <dbReference type="ARBA" id="ARBA00007931"/>
    </source>
</evidence>
<keyword evidence="6 7" id="KW-0472">Membrane</keyword>
<keyword evidence="4 7" id="KW-0812">Transmembrane</keyword>
<dbReference type="GO" id="GO:0016020">
    <property type="term" value="C:membrane"/>
    <property type="evidence" value="ECO:0007669"/>
    <property type="project" value="UniProtKB-SubCell"/>
</dbReference>
<dbReference type="AlphaFoldDB" id="A0A6N9Q8D9"/>
<evidence type="ECO:0000256" key="7">
    <source>
        <dbReference type="SAM" id="Phobius"/>
    </source>
</evidence>